<protein>
    <submittedName>
        <fullName evidence="1">Esterase</fullName>
    </submittedName>
</protein>
<comment type="caution">
    <text evidence="1">The sequence shown here is derived from an EMBL/GenBank/DDBJ whole genome shotgun (WGS) entry which is preliminary data.</text>
</comment>
<name>A0A4Q1CMN6_9BACT</name>
<dbReference type="AlphaFoldDB" id="A0A4Q1CMN6"/>
<dbReference type="InterPro" id="IPR029058">
    <property type="entry name" value="AB_hydrolase_fold"/>
</dbReference>
<dbReference type="SUPFAM" id="SSF53474">
    <property type="entry name" value="alpha/beta-Hydrolases"/>
    <property type="match status" value="1"/>
</dbReference>
<dbReference type="InterPro" id="IPR000801">
    <property type="entry name" value="Esterase-like"/>
</dbReference>
<sequence>MLNTKLMQVVFVSELLLSEYLEREVTVDFYLPTPVIDSAEISLLLINDGQDLLKMPFTDILENLYDQQKIQPLLCVGIHCGTDRKMEYGIASQADYLGRGAKADLYTKFVFNELLPYLRKKYNVPQFKEKAFAGFSLGGLMALDIVWNHAHEFTKVGVFSGSLWWRQKAYDNGYTDEADRIMHNQVRAGKASPWLRFFFQTGLLDEKSDRNNNGIIDSIDDALDLIMELKRKGYAADAIKYLELEDGAHDVPTWTKAFPEFLEWGWGK</sequence>
<dbReference type="PANTHER" id="PTHR48098:SF3">
    <property type="entry name" value="IRON(III) ENTEROBACTIN ESTERASE"/>
    <property type="match status" value="1"/>
</dbReference>
<dbReference type="Gene3D" id="3.40.50.1820">
    <property type="entry name" value="alpha/beta hydrolase"/>
    <property type="match status" value="1"/>
</dbReference>
<dbReference type="InterPro" id="IPR050583">
    <property type="entry name" value="Mycobacterial_A85_antigen"/>
</dbReference>
<organism evidence="1 2">
    <name type="scientific">Lacibacter luteus</name>
    <dbReference type="NCBI Taxonomy" id="2508719"/>
    <lineage>
        <taxon>Bacteria</taxon>
        <taxon>Pseudomonadati</taxon>
        <taxon>Bacteroidota</taxon>
        <taxon>Chitinophagia</taxon>
        <taxon>Chitinophagales</taxon>
        <taxon>Chitinophagaceae</taxon>
        <taxon>Lacibacter</taxon>
    </lineage>
</organism>
<keyword evidence="2" id="KW-1185">Reference proteome</keyword>
<dbReference type="Proteomes" id="UP000290204">
    <property type="component" value="Unassembled WGS sequence"/>
</dbReference>
<gene>
    <name evidence="1" type="ORF">ESA94_02355</name>
</gene>
<evidence type="ECO:0000313" key="2">
    <source>
        <dbReference type="Proteomes" id="UP000290204"/>
    </source>
</evidence>
<reference evidence="1 2" key="1">
    <citation type="submission" date="2019-01" db="EMBL/GenBank/DDBJ databases">
        <title>Lacibacter sp. strain TTM-7.</title>
        <authorList>
            <person name="Chen W.-M."/>
        </authorList>
    </citation>
    <scope>NUCLEOTIDE SEQUENCE [LARGE SCALE GENOMIC DNA]</scope>
    <source>
        <strain evidence="1 2">TTM-7</strain>
    </source>
</reference>
<dbReference type="EMBL" id="SDHW01000001">
    <property type="protein sequence ID" value="RXK61879.1"/>
    <property type="molecule type" value="Genomic_DNA"/>
</dbReference>
<dbReference type="Pfam" id="PF00756">
    <property type="entry name" value="Esterase"/>
    <property type="match status" value="1"/>
</dbReference>
<dbReference type="RefSeq" id="WP_129129251.1">
    <property type="nucleotide sequence ID" value="NZ_SDHW01000001.1"/>
</dbReference>
<proteinExistence type="predicted"/>
<accession>A0A4Q1CMN6</accession>
<evidence type="ECO:0000313" key="1">
    <source>
        <dbReference type="EMBL" id="RXK61879.1"/>
    </source>
</evidence>
<dbReference type="PANTHER" id="PTHR48098">
    <property type="entry name" value="ENTEROCHELIN ESTERASE-RELATED"/>
    <property type="match status" value="1"/>
</dbReference>
<dbReference type="OrthoDB" id="9784036at2"/>